<gene>
    <name evidence="2" type="ORF">DBRI1063_LOCUS12871</name>
</gene>
<evidence type="ECO:0000313" key="2">
    <source>
        <dbReference type="EMBL" id="CAD9333554.1"/>
    </source>
</evidence>
<evidence type="ECO:0008006" key="3">
    <source>
        <dbReference type="Google" id="ProtNLM"/>
    </source>
</evidence>
<dbReference type="Gene3D" id="1.10.287.2900">
    <property type="match status" value="1"/>
</dbReference>
<organism evidence="2">
    <name type="scientific">Ditylum brightwellii</name>
    <dbReference type="NCBI Taxonomy" id="49249"/>
    <lineage>
        <taxon>Eukaryota</taxon>
        <taxon>Sar</taxon>
        <taxon>Stramenopiles</taxon>
        <taxon>Ochrophyta</taxon>
        <taxon>Bacillariophyta</taxon>
        <taxon>Mediophyceae</taxon>
        <taxon>Lithodesmiophycidae</taxon>
        <taxon>Lithodesmiales</taxon>
        <taxon>Lithodesmiaceae</taxon>
        <taxon>Ditylum</taxon>
    </lineage>
</organism>
<name>A0A6U3ZG64_9STRA</name>
<reference evidence="2" key="1">
    <citation type="submission" date="2021-01" db="EMBL/GenBank/DDBJ databases">
        <authorList>
            <person name="Corre E."/>
            <person name="Pelletier E."/>
            <person name="Niang G."/>
            <person name="Scheremetjew M."/>
            <person name="Finn R."/>
            <person name="Kale V."/>
            <person name="Holt S."/>
            <person name="Cochrane G."/>
            <person name="Meng A."/>
            <person name="Brown T."/>
            <person name="Cohen L."/>
        </authorList>
    </citation>
    <scope>NUCLEOTIDE SEQUENCE</scope>
    <source>
        <strain evidence="2">Pop2</strain>
    </source>
</reference>
<dbReference type="AlphaFoldDB" id="A0A6U3ZG64"/>
<dbReference type="EMBL" id="HBGN01020195">
    <property type="protein sequence ID" value="CAD9333554.1"/>
    <property type="molecule type" value="Transcribed_RNA"/>
</dbReference>
<proteinExistence type="predicted"/>
<protein>
    <recommendedName>
        <fullName evidence="3">GCK domain-containing protein</fullName>
    </recommendedName>
</protein>
<accession>A0A6U3ZG64</accession>
<sequence length="202" mass="23015">MMSRLSRCQISSINSTAFSITNVVEVFKRAANCQGRRWHQFRNIFYRQLLLVSPLKTTCQAGKETYGNSLLHIIHEKRRLGAISPLFFFSSASLIILQMDKTTMSMEENDNGSTGLDTNDDQDEDENCPFCQKFLSSPCRMQFREWRKCVKNVKEATECMEPFGPLLECMKSHGMIEEEGNENEASGENDVTSDNNKTSNKA</sequence>
<evidence type="ECO:0000256" key="1">
    <source>
        <dbReference type="SAM" id="MobiDB-lite"/>
    </source>
</evidence>
<feature type="compositionally biased region" description="Acidic residues" evidence="1">
    <location>
        <begin position="177"/>
        <end position="187"/>
    </location>
</feature>
<feature type="region of interest" description="Disordered" evidence="1">
    <location>
        <begin position="176"/>
        <end position="202"/>
    </location>
</feature>
<feature type="compositionally biased region" description="Polar residues" evidence="1">
    <location>
        <begin position="190"/>
        <end position="202"/>
    </location>
</feature>